<dbReference type="GeneID" id="18914813"/>
<gene>
    <name evidence="2" type="ORF">PHACADRAFT_250022</name>
</gene>
<keyword evidence="3" id="KW-1185">Reference proteome</keyword>
<name>K5X9C6_PHACS</name>
<dbReference type="AlphaFoldDB" id="K5X9C6"/>
<organism evidence="2 3">
    <name type="scientific">Phanerochaete carnosa (strain HHB-10118-sp)</name>
    <name type="common">White-rot fungus</name>
    <name type="synonym">Peniophora carnosa</name>
    <dbReference type="NCBI Taxonomy" id="650164"/>
    <lineage>
        <taxon>Eukaryota</taxon>
        <taxon>Fungi</taxon>
        <taxon>Dikarya</taxon>
        <taxon>Basidiomycota</taxon>
        <taxon>Agaricomycotina</taxon>
        <taxon>Agaricomycetes</taxon>
        <taxon>Polyporales</taxon>
        <taxon>Phanerochaetaceae</taxon>
        <taxon>Phanerochaete</taxon>
    </lineage>
</organism>
<evidence type="ECO:0000256" key="1">
    <source>
        <dbReference type="SAM" id="MobiDB-lite"/>
    </source>
</evidence>
<feature type="region of interest" description="Disordered" evidence="1">
    <location>
        <begin position="1"/>
        <end position="48"/>
    </location>
</feature>
<proteinExistence type="predicted"/>
<dbReference type="InParanoid" id="K5X9C6"/>
<evidence type="ECO:0000313" key="2">
    <source>
        <dbReference type="EMBL" id="EKM59492.1"/>
    </source>
</evidence>
<dbReference type="HOGENOM" id="CLU_2923388_0_0_1"/>
<sequence>MGGDDRSRVSKRVGIPARSTLLSHSATEDGSHSIHQAPVPPGTDKHLLPSIDLQTSVCAEC</sequence>
<evidence type="ECO:0000313" key="3">
    <source>
        <dbReference type="Proteomes" id="UP000008370"/>
    </source>
</evidence>
<dbReference type="EMBL" id="JH930469">
    <property type="protein sequence ID" value="EKM59492.1"/>
    <property type="molecule type" value="Genomic_DNA"/>
</dbReference>
<dbReference type="Proteomes" id="UP000008370">
    <property type="component" value="Unassembled WGS sequence"/>
</dbReference>
<reference evidence="2 3" key="1">
    <citation type="journal article" date="2012" name="BMC Genomics">
        <title>Comparative genomics of the white-rot fungi, Phanerochaete carnosa and P. chrysosporium, to elucidate the genetic basis of the distinct wood types they colonize.</title>
        <authorList>
            <person name="Suzuki H."/>
            <person name="MacDonald J."/>
            <person name="Syed K."/>
            <person name="Salamov A."/>
            <person name="Hori C."/>
            <person name="Aerts A."/>
            <person name="Henrissat B."/>
            <person name="Wiebenga A."/>
            <person name="vanKuyk P.A."/>
            <person name="Barry K."/>
            <person name="Lindquist E."/>
            <person name="LaButti K."/>
            <person name="Lapidus A."/>
            <person name="Lucas S."/>
            <person name="Coutinho P."/>
            <person name="Gong Y."/>
            <person name="Samejima M."/>
            <person name="Mahadevan R."/>
            <person name="Abou-Zaid M."/>
            <person name="de Vries R.P."/>
            <person name="Igarashi K."/>
            <person name="Yadav J.S."/>
            <person name="Grigoriev I.V."/>
            <person name="Master E.R."/>
        </authorList>
    </citation>
    <scope>NUCLEOTIDE SEQUENCE [LARGE SCALE GENOMIC DNA]</scope>
    <source>
        <strain evidence="2 3">HHB-10118-sp</strain>
    </source>
</reference>
<accession>K5X9C6</accession>
<protein>
    <submittedName>
        <fullName evidence="2">Uncharacterized protein</fullName>
    </submittedName>
</protein>
<dbReference type="KEGG" id="pco:PHACADRAFT_250022"/>
<dbReference type="RefSeq" id="XP_007392052.1">
    <property type="nucleotide sequence ID" value="XM_007391990.1"/>
</dbReference>